<dbReference type="EnsemblMetazoa" id="HelroT188556">
    <property type="protein sequence ID" value="HelroP188556"/>
    <property type="gene ID" value="HelroG188556"/>
</dbReference>
<evidence type="ECO:0000256" key="8">
    <source>
        <dbReference type="ARBA" id="ARBA00023125"/>
    </source>
</evidence>
<evidence type="ECO:0000256" key="4">
    <source>
        <dbReference type="ARBA" id="ARBA00022723"/>
    </source>
</evidence>
<reference evidence="18" key="1">
    <citation type="submission" date="2012-12" db="EMBL/GenBank/DDBJ databases">
        <authorList>
            <person name="Hellsten U."/>
            <person name="Grimwood J."/>
            <person name="Chapman J.A."/>
            <person name="Shapiro H."/>
            <person name="Aerts A."/>
            <person name="Otillar R.P."/>
            <person name="Terry A.Y."/>
            <person name="Boore J.L."/>
            <person name="Simakov O."/>
            <person name="Marletaz F."/>
            <person name="Cho S.-J."/>
            <person name="Edsinger-Gonzales E."/>
            <person name="Havlak P."/>
            <person name="Kuo D.-H."/>
            <person name="Larsson T."/>
            <person name="Lv J."/>
            <person name="Arendt D."/>
            <person name="Savage R."/>
            <person name="Osoegawa K."/>
            <person name="de Jong P."/>
            <person name="Lindberg D.R."/>
            <person name="Seaver E.C."/>
            <person name="Weisblat D.A."/>
            <person name="Putnam N.H."/>
            <person name="Grigoriev I.V."/>
            <person name="Rokhsar D.S."/>
        </authorList>
    </citation>
    <scope>NUCLEOTIDE SEQUENCE</scope>
</reference>
<evidence type="ECO:0000313" key="18">
    <source>
        <dbReference type="Proteomes" id="UP000015101"/>
    </source>
</evidence>
<reference evidence="16 18" key="2">
    <citation type="journal article" date="2013" name="Nature">
        <title>Insights into bilaterian evolution from three spiralian genomes.</title>
        <authorList>
            <person name="Simakov O."/>
            <person name="Marletaz F."/>
            <person name="Cho S.J."/>
            <person name="Edsinger-Gonzales E."/>
            <person name="Havlak P."/>
            <person name="Hellsten U."/>
            <person name="Kuo D.H."/>
            <person name="Larsson T."/>
            <person name="Lv J."/>
            <person name="Arendt D."/>
            <person name="Savage R."/>
            <person name="Osoegawa K."/>
            <person name="de Jong P."/>
            <person name="Grimwood J."/>
            <person name="Chapman J.A."/>
            <person name="Shapiro H."/>
            <person name="Aerts A."/>
            <person name="Otillar R.P."/>
            <person name="Terry A.Y."/>
            <person name="Boore J.L."/>
            <person name="Grigoriev I.V."/>
            <person name="Lindberg D.R."/>
            <person name="Seaver E.C."/>
            <person name="Weisblat D.A."/>
            <person name="Putnam N.H."/>
            <person name="Rokhsar D.S."/>
        </authorList>
    </citation>
    <scope>NUCLEOTIDE SEQUENCE</scope>
</reference>
<dbReference type="GO" id="GO:0000978">
    <property type="term" value="F:RNA polymerase II cis-regulatory region sequence-specific DNA binding"/>
    <property type="evidence" value="ECO:0000318"/>
    <property type="project" value="GO_Central"/>
</dbReference>
<evidence type="ECO:0000256" key="5">
    <source>
        <dbReference type="ARBA" id="ARBA00022771"/>
    </source>
</evidence>
<evidence type="ECO:0000256" key="13">
    <source>
        <dbReference type="SAM" id="MobiDB-lite"/>
    </source>
</evidence>
<dbReference type="eggNOG" id="KOG2185">
    <property type="taxonomic scope" value="Eukaryota"/>
</dbReference>
<evidence type="ECO:0000256" key="3">
    <source>
        <dbReference type="ARBA" id="ARBA00022491"/>
    </source>
</evidence>
<dbReference type="STRING" id="6412.T1FQ42"/>
<dbReference type="Gene3D" id="2.30.30.1190">
    <property type="match status" value="1"/>
</dbReference>
<dbReference type="SMART" id="SM00443">
    <property type="entry name" value="G_patch"/>
    <property type="match status" value="1"/>
</dbReference>
<dbReference type="OrthoDB" id="5842926at2759"/>
<dbReference type="FunCoup" id="T1FQ42">
    <property type="interactions" value="934"/>
</dbReference>
<evidence type="ECO:0000259" key="15">
    <source>
        <dbReference type="PROSITE" id="PS50174"/>
    </source>
</evidence>
<evidence type="ECO:0000256" key="10">
    <source>
        <dbReference type="ARBA" id="ARBA00023242"/>
    </source>
</evidence>
<dbReference type="Proteomes" id="UP000015101">
    <property type="component" value="Unassembled WGS sequence"/>
</dbReference>
<feature type="domain" description="C3H1-type" evidence="14">
    <location>
        <begin position="155"/>
        <end position="176"/>
    </location>
</feature>
<evidence type="ECO:0000313" key="16">
    <source>
        <dbReference type="EMBL" id="ESO02034.1"/>
    </source>
</evidence>
<dbReference type="PANTHER" id="PTHR46297:SF1">
    <property type="entry name" value="ZINC FINGER CCCH-TYPE WITH G PATCH DOMAIN-CONTAINING PROTEIN"/>
    <property type="match status" value="1"/>
</dbReference>
<feature type="compositionally biased region" description="Acidic residues" evidence="13">
    <location>
        <begin position="91"/>
        <end position="106"/>
    </location>
</feature>
<dbReference type="GO" id="GO:0008270">
    <property type="term" value="F:zinc ion binding"/>
    <property type="evidence" value="ECO:0007669"/>
    <property type="project" value="UniProtKB-KW"/>
</dbReference>
<dbReference type="RefSeq" id="XP_009019442.1">
    <property type="nucleotide sequence ID" value="XM_009021194.1"/>
</dbReference>
<protein>
    <recommendedName>
        <fullName evidence="2">Zinc finger CCCH-type with G patch domain-containing protein</fullName>
    </recommendedName>
</protein>
<keyword evidence="9" id="KW-0804">Transcription</keyword>
<dbReference type="GO" id="GO:0005634">
    <property type="term" value="C:nucleus"/>
    <property type="evidence" value="ECO:0000318"/>
    <property type="project" value="GO_Central"/>
</dbReference>
<evidence type="ECO:0000256" key="1">
    <source>
        <dbReference type="ARBA" id="ARBA00004123"/>
    </source>
</evidence>
<evidence type="ECO:0000256" key="9">
    <source>
        <dbReference type="ARBA" id="ARBA00023163"/>
    </source>
</evidence>
<sequence length="487" mass="56139">MESNEEELADSLNNHKIQLKAVEDLLMIKPSDELVELKEDIMQLIKLTEESLLALKKSNLLAFVDANESAVQTLDIEREDSVFTESKDHLDDDDDDDDDNDDDDDDDKLDGLYGLKCRVPYFHSWGEMSYQNAFVFCREPQKDKVRVLFCNPTHDSMKLCPYFIEGRCKFKDSQCRSLKVGSKCLGKDSDELWRPGVVVDIIRSGENDCDDQKVEEADVKIKIMFDGHHIVQFDLHDVLPIDDNIDNIDEMSTDNEISESATLTCNREAEDLKIQTSEKLGSWEQHTRGIGSKLMLKMGYIIGEGLGKNSDGRSLPVPVNILPAGKSLDKIMEMKERYNGYLSAHALDKKPSKNSKHHFKKPSTNIFDVLNKKVFDQRHVKHKKQSWQIKGHQRKHISAEELNKKSDKDINIQLMETADELRRSNEEMQKLKMSLERNILRGDKIVSKKIEEKIQSLTNYQSLLNTSEMFMNKQKKSRKTMEELTKF</sequence>
<dbReference type="AlphaFoldDB" id="T1FQ42"/>
<keyword evidence="4 11" id="KW-0479">Metal-binding</keyword>
<gene>
    <name evidence="17" type="primary">20210939</name>
    <name evidence="16" type="ORF">HELRODRAFT_188556</name>
</gene>
<comment type="subcellular location">
    <subcellularLocation>
        <location evidence="1">Nucleus</location>
    </subcellularLocation>
</comment>
<dbReference type="PROSITE" id="PS50103">
    <property type="entry name" value="ZF_C3H1"/>
    <property type="match status" value="1"/>
</dbReference>
<keyword evidence="5 11" id="KW-0863">Zinc-finger</keyword>
<keyword evidence="6 11" id="KW-0862">Zinc</keyword>
<evidence type="ECO:0000259" key="14">
    <source>
        <dbReference type="PROSITE" id="PS50103"/>
    </source>
</evidence>
<feature type="region of interest" description="Disordered" evidence="13">
    <location>
        <begin position="85"/>
        <end position="106"/>
    </location>
</feature>
<dbReference type="PANTHER" id="PTHR46297">
    <property type="entry name" value="ZINC FINGER CCCH-TYPE WITH G PATCH DOMAIN-CONTAINING PROTEIN"/>
    <property type="match status" value="1"/>
</dbReference>
<dbReference type="GO" id="GO:0000122">
    <property type="term" value="P:negative regulation of transcription by RNA polymerase II"/>
    <property type="evidence" value="ECO:0000318"/>
    <property type="project" value="GO_Central"/>
</dbReference>
<dbReference type="InterPro" id="IPR000467">
    <property type="entry name" value="G_patch_dom"/>
</dbReference>
<dbReference type="InterPro" id="IPR000571">
    <property type="entry name" value="Znf_CCCH"/>
</dbReference>
<feature type="domain" description="G-patch" evidence="15">
    <location>
        <begin position="287"/>
        <end position="333"/>
    </location>
</feature>
<dbReference type="CDD" id="cd20384">
    <property type="entry name" value="Tudor_ZGPAT"/>
    <property type="match status" value="1"/>
</dbReference>
<dbReference type="CTD" id="20210939"/>
<keyword evidence="3" id="KW-0678">Repressor</keyword>
<accession>T1FQ42</accession>
<dbReference type="KEGG" id="hro:HELRODRAFT_188556"/>
<feature type="zinc finger region" description="C3H1-type" evidence="11">
    <location>
        <begin position="155"/>
        <end position="176"/>
    </location>
</feature>
<dbReference type="GeneID" id="20210939"/>
<evidence type="ECO:0000256" key="11">
    <source>
        <dbReference type="PROSITE-ProRule" id="PRU00723"/>
    </source>
</evidence>
<name>T1FQ42_HELRO</name>
<dbReference type="PROSITE" id="PS50174">
    <property type="entry name" value="G_PATCH"/>
    <property type="match status" value="1"/>
</dbReference>
<evidence type="ECO:0000256" key="6">
    <source>
        <dbReference type="ARBA" id="ARBA00022833"/>
    </source>
</evidence>
<dbReference type="HOGENOM" id="CLU_040504_1_0_1"/>
<organism evidence="17 18">
    <name type="scientific">Helobdella robusta</name>
    <name type="common">Californian leech</name>
    <dbReference type="NCBI Taxonomy" id="6412"/>
    <lineage>
        <taxon>Eukaryota</taxon>
        <taxon>Metazoa</taxon>
        <taxon>Spiralia</taxon>
        <taxon>Lophotrochozoa</taxon>
        <taxon>Annelida</taxon>
        <taxon>Clitellata</taxon>
        <taxon>Hirudinea</taxon>
        <taxon>Rhynchobdellida</taxon>
        <taxon>Glossiphoniidae</taxon>
        <taxon>Helobdella</taxon>
    </lineage>
</organism>
<evidence type="ECO:0000313" key="17">
    <source>
        <dbReference type="EnsemblMetazoa" id="HelroP188556"/>
    </source>
</evidence>
<evidence type="ECO:0000256" key="12">
    <source>
        <dbReference type="SAM" id="Coils"/>
    </source>
</evidence>
<evidence type="ECO:0000256" key="7">
    <source>
        <dbReference type="ARBA" id="ARBA00023015"/>
    </source>
</evidence>
<keyword evidence="10" id="KW-0539">Nucleus</keyword>
<evidence type="ECO:0000256" key="2">
    <source>
        <dbReference type="ARBA" id="ARBA00022414"/>
    </source>
</evidence>
<dbReference type="EMBL" id="KB096742">
    <property type="protein sequence ID" value="ESO02034.1"/>
    <property type="molecule type" value="Genomic_DNA"/>
</dbReference>
<feature type="coiled-coil region" evidence="12">
    <location>
        <begin position="411"/>
        <end position="438"/>
    </location>
</feature>
<keyword evidence="8" id="KW-0238">DNA-binding</keyword>
<reference evidence="17" key="3">
    <citation type="submission" date="2015-06" db="UniProtKB">
        <authorList>
            <consortium name="EnsemblMetazoa"/>
        </authorList>
    </citation>
    <scope>IDENTIFICATION</scope>
</reference>
<dbReference type="EMBL" id="AMQM01000776">
    <property type="status" value="NOT_ANNOTATED_CDS"/>
    <property type="molecule type" value="Genomic_DNA"/>
</dbReference>
<dbReference type="OMA" id="HTAIIME"/>
<keyword evidence="7" id="KW-0805">Transcription regulation</keyword>
<keyword evidence="18" id="KW-1185">Reference proteome</keyword>
<dbReference type="GO" id="GO:0001227">
    <property type="term" value="F:DNA-binding transcription repressor activity, RNA polymerase II-specific"/>
    <property type="evidence" value="ECO:0000318"/>
    <property type="project" value="GO_Central"/>
</dbReference>
<keyword evidence="12" id="KW-0175">Coiled coil</keyword>
<dbReference type="InParanoid" id="T1FQ42"/>
<dbReference type="Pfam" id="PF01585">
    <property type="entry name" value="G-patch"/>
    <property type="match status" value="1"/>
</dbReference>
<proteinExistence type="predicted"/>